<gene>
    <name evidence="1" type="ORF">PYW08_003280</name>
</gene>
<protein>
    <submittedName>
        <fullName evidence="1">Uncharacterized protein</fullName>
    </submittedName>
</protein>
<accession>A0ACC2QQR1</accession>
<evidence type="ECO:0000313" key="1">
    <source>
        <dbReference type="EMBL" id="KAJ8723368.1"/>
    </source>
</evidence>
<dbReference type="Proteomes" id="UP001231649">
    <property type="component" value="Chromosome 14"/>
</dbReference>
<comment type="caution">
    <text evidence="1">The sequence shown here is derived from an EMBL/GenBank/DDBJ whole genome shotgun (WGS) entry which is preliminary data.</text>
</comment>
<proteinExistence type="predicted"/>
<reference evidence="1" key="1">
    <citation type="submission" date="2023-03" db="EMBL/GenBank/DDBJ databases">
        <title>Chromosome-level genomes of two armyworms, Mythimna separata and Mythimna loreyi, provide insights into the biosynthesis and reception of sex pheromones.</title>
        <authorList>
            <person name="Zhao H."/>
        </authorList>
    </citation>
    <scope>NUCLEOTIDE SEQUENCE</scope>
    <source>
        <strain evidence="1">BeijingLab</strain>
    </source>
</reference>
<dbReference type="EMBL" id="CM056790">
    <property type="protein sequence ID" value="KAJ8723368.1"/>
    <property type="molecule type" value="Genomic_DNA"/>
</dbReference>
<organism evidence="1 2">
    <name type="scientific">Mythimna loreyi</name>
    <dbReference type="NCBI Taxonomy" id="667449"/>
    <lineage>
        <taxon>Eukaryota</taxon>
        <taxon>Metazoa</taxon>
        <taxon>Ecdysozoa</taxon>
        <taxon>Arthropoda</taxon>
        <taxon>Hexapoda</taxon>
        <taxon>Insecta</taxon>
        <taxon>Pterygota</taxon>
        <taxon>Neoptera</taxon>
        <taxon>Endopterygota</taxon>
        <taxon>Lepidoptera</taxon>
        <taxon>Glossata</taxon>
        <taxon>Ditrysia</taxon>
        <taxon>Noctuoidea</taxon>
        <taxon>Noctuidae</taxon>
        <taxon>Noctuinae</taxon>
        <taxon>Hadenini</taxon>
        <taxon>Mythimna</taxon>
    </lineage>
</organism>
<evidence type="ECO:0000313" key="2">
    <source>
        <dbReference type="Proteomes" id="UP001231649"/>
    </source>
</evidence>
<keyword evidence="2" id="KW-1185">Reference proteome</keyword>
<sequence>MESSRQLGTDEIASFLENISDSTFTFIKDIDKGKMRQSSIIILTVLVVQVYSAPQFITFSEGKLGVNFGGYHAGVGLGGLAGGKGGTAGGLYAEAGTPFGQAAKAGLGGTVDGNTGTAGGLYAGATAGGGVNAAAGLGGAVAGGKSIGGGYSSAQAGGKSATAVLGGESGVSGSSGFSISAHKSIGVPITVVKETEVSVVPVEEVKTVHKNVYGEAKLESANEITPSAHAGVEANVNANVNVNAQPEVVKEVHVEPPPQTVYVRKHKPHRHHVHKAVYVGGYAGVGGEVAAAPEKTVVYKTVQPIEKRVDVGVEAHGEAGAGVSGEHYGPSKGITYNKEVVVNAKPSTFFQDIFNIPISTLKAVSGFLTNTAENTGISVQKSATFKTDSDITSKHVSPSSSSSSASEAHISVQTPNASKFIDDIFSIPINTLSAVNKFLENNVAGRKRVQVTSEVDGEPTRIRLGPHARRRANKQVVIVQEPAEQKPQESN</sequence>
<name>A0ACC2QQR1_9NEOP</name>